<feature type="domain" description="3-hydroxyisobutyrate dehydrogenase-like NAD-binding" evidence="5">
    <location>
        <begin position="170"/>
        <end position="271"/>
    </location>
</feature>
<dbReference type="GO" id="GO:0050661">
    <property type="term" value="F:NADP binding"/>
    <property type="evidence" value="ECO:0007669"/>
    <property type="project" value="InterPro"/>
</dbReference>
<dbReference type="Pfam" id="PF14833">
    <property type="entry name" value="NAD_binding_11"/>
    <property type="match status" value="1"/>
</dbReference>
<dbReference type="PANTHER" id="PTHR43060:SF15">
    <property type="entry name" value="3-HYDROXYISOBUTYRATE DEHYDROGENASE-LIKE 1, MITOCHONDRIAL-RELATED"/>
    <property type="match status" value="1"/>
</dbReference>
<dbReference type="Gene3D" id="3.40.50.720">
    <property type="entry name" value="NAD(P)-binding Rossmann-like Domain"/>
    <property type="match status" value="1"/>
</dbReference>
<organism evidence="6 7">
    <name type="scientific">Celeribacter neptunius</name>
    <dbReference type="NCBI Taxonomy" id="588602"/>
    <lineage>
        <taxon>Bacteria</taxon>
        <taxon>Pseudomonadati</taxon>
        <taxon>Pseudomonadota</taxon>
        <taxon>Alphaproteobacteria</taxon>
        <taxon>Rhodobacterales</taxon>
        <taxon>Roseobacteraceae</taxon>
        <taxon>Celeribacter</taxon>
    </lineage>
</organism>
<dbReference type="Pfam" id="PF03446">
    <property type="entry name" value="NAD_binding_2"/>
    <property type="match status" value="1"/>
</dbReference>
<evidence type="ECO:0000256" key="3">
    <source>
        <dbReference type="PIRSR" id="PIRSR000103-1"/>
    </source>
</evidence>
<dbReference type="SUPFAM" id="SSF51735">
    <property type="entry name" value="NAD(P)-binding Rossmann-fold domains"/>
    <property type="match status" value="1"/>
</dbReference>
<feature type="active site" evidence="3">
    <location>
        <position position="176"/>
    </location>
</feature>
<dbReference type="RefSeq" id="WP_245781214.1">
    <property type="nucleotide sequence ID" value="NZ_FORH01000005.1"/>
</dbReference>
<dbReference type="InterPro" id="IPR036291">
    <property type="entry name" value="NAD(P)-bd_dom_sf"/>
</dbReference>
<evidence type="ECO:0000256" key="1">
    <source>
        <dbReference type="ARBA" id="ARBA00023002"/>
    </source>
</evidence>
<evidence type="ECO:0000313" key="7">
    <source>
        <dbReference type="Proteomes" id="UP000199630"/>
    </source>
</evidence>
<dbReference type="InterPro" id="IPR008927">
    <property type="entry name" value="6-PGluconate_DH-like_C_sf"/>
</dbReference>
<dbReference type="GO" id="GO:0016491">
    <property type="term" value="F:oxidoreductase activity"/>
    <property type="evidence" value="ECO:0007669"/>
    <property type="project" value="UniProtKB-KW"/>
</dbReference>
<dbReference type="Proteomes" id="UP000199630">
    <property type="component" value="Unassembled WGS sequence"/>
</dbReference>
<dbReference type="InterPro" id="IPR015815">
    <property type="entry name" value="HIBADH-related"/>
</dbReference>
<dbReference type="SUPFAM" id="SSF48179">
    <property type="entry name" value="6-phosphogluconate dehydrogenase C-terminal domain-like"/>
    <property type="match status" value="1"/>
</dbReference>
<protein>
    <submittedName>
        <fullName evidence="6">3-hydroxyisobutyrate dehydrogenase</fullName>
    </submittedName>
</protein>
<keyword evidence="7" id="KW-1185">Reference proteome</keyword>
<dbReference type="Gene3D" id="1.10.1040.10">
    <property type="entry name" value="N-(1-d-carboxylethyl)-l-norvaline Dehydrogenase, domain 2"/>
    <property type="match status" value="1"/>
</dbReference>
<feature type="domain" description="6-phosphogluconate dehydrogenase NADP-binding" evidence="4">
    <location>
        <begin position="13"/>
        <end position="167"/>
    </location>
</feature>
<reference evidence="7" key="1">
    <citation type="submission" date="2016-10" db="EMBL/GenBank/DDBJ databases">
        <authorList>
            <person name="Varghese N."/>
            <person name="Submissions S."/>
        </authorList>
    </citation>
    <scope>NUCLEOTIDE SEQUENCE [LARGE SCALE GENOMIC DNA]</scope>
    <source>
        <strain evidence="7">DSM 26471</strain>
    </source>
</reference>
<proteinExistence type="predicted"/>
<evidence type="ECO:0000256" key="2">
    <source>
        <dbReference type="ARBA" id="ARBA00023027"/>
    </source>
</evidence>
<dbReference type="InterPro" id="IPR013328">
    <property type="entry name" value="6PGD_dom2"/>
</dbReference>
<dbReference type="InterPro" id="IPR006115">
    <property type="entry name" value="6PGDH_NADP-bd"/>
</dbReference>
<dbReference type="AlphaFoldDB" id="A0A1I3TQW0"/>
<gene>
    <name evidence="6" type="ORF">SAMN04487991_2797</name>
</gene>
<dbReference type="InterPro" id="IPR029154">
    <property type="entry name" value="HIBADH-like_NADP-bd"/>
</dbReference>
<dbReference type="PIRSF" id="PIRSF000103">
    <property type="entry name" value="HIBADH"/>
    <property type="match status" value="1"/>
</dbReference>
<evidence type="ECO:0000313" key="6">
    <source>
        <dbReference type="EMBL" id="SFJ72026.1"/>
    </source>
</evidence>
<dbReference type="GO" id="GO:0051287">
    <property type="term" value="F:NAD binding"/>
    <property type="evidence" value="ECO:0007669"/>
    <property type="project" value="InterPro"/>
</dbReference>
<accession>A0A1I3TQW0</accession>
<keyword evidence="1" id="KW-0560">Oxidoreductase</keyword>
<name>A0A1I3TQW0_9RHOB</name>
<dbReference type="PANTHER" id="PTHR43060">
    <property type="entry name" value="3-HYDROXYISOBUTYRATE DEHYDROGENASE-LIKE 1, MITOCHONDRIAL-RELATED"/>
    <property type="match status" value="1"/>
</dbReference>
<evidence type="ECO:0000259" key="5">
    <source>
        <dbReference type="Pfam" id="PF14833"/>
    </source>
</evidence>
<keyword evidence="2" id="KW-0520">NAD</keyword>
<evidence type="ECO:0000259" key="4">
    <source>
        <dbReference type="Pfam" id="PF03446"/>
    </source>
</evidence>
<sequence>MHNTEQAKMGLTTIGLAGVGRMGRGMLANMLKAGIEVAGFDIRPESDFPGLPVTSDADRFAERLETLFTVVRDADQTDEVLFGTQGFVTRAKKLKTVVICSTLSPNYVRELRARVPDHIALVDAPMSGAQVGAREATLAFMIGGAETDVAALIPMFQAMGTNIHHMGGFGDGMQSKVLNNLLCSSHTAMARLVLDWADKTGVDRQKLLNLIETATGQNWFTSRFDQIEFSRHGFEPDNTIGILVKDVTCALDAAPEGADTSLPEVVREAMRDLKPIA</sequence>
<dbReference type="EMBL" id="FORH01000005">
    <property type="protein sequence ID" value="SFJ72026.1"/>
    <property type="molecule type" value="Genomic_DNA"/>
</dbReference>
<dbReference type="STRING" id="588602.SAMN04487991_2797"/>